<evidence type="ECO:0000313" key="1">
    <source>
        <dbReference type="EMBL" id="GLF99918.1"/>
    </source>
</evidence>
<proteinExistence type="predicted"/>
<evidence type="ECO:0000313" key="2">
    <source>
        <dbReference type="Proteomes" id="UP001291653"/>
    </source>
</evidence>
<comment type="caution">
    <text evidence="1">The sequence shown here is derived from an EMBL/GenBank/DDBJ whole genome shotgun (WGS) entry which is preliminary data.</text>
</comment>
<dbReference type="EMBL" id="BSBI01000028">
    <property type="protein sequence ID" value="GLF99918.1"/>
    <property type="molecule type" value="Genomic_DNA"/>
</dbReference>
<gene>
    <name evidence="1" type="ORF">SYYSPA8_36495</name>
</gene>
<sequence length="205" mass="22436">MHIETTGHAIAAARDFGTTTGPLSELAGGEAPACFGRLGLEVGRLLSESRGTEAALHEPDGPDDEVLFERGKTEMAEITLALVGLNAWVDEQRCVVSMCECRADRFLRRLLRERHIPEEPGFSRQLGRPVAVMAGYAFDTDRVLVHHRNRITHHVREHGGWMALLRTPGGESVVYQSPDYPATVLDLYYDDTGACVDAVAAALGR</sequence>
<name>A0ABQ5PBH5_9ACTN</name>
<reference evidence="1 2" key="1">
    <citation type="submission" date="2022-10" db="EMBL/GenBank/DDBJ databases">
        <title>Draft genome sequence of Streptomyces sp. YSPA8.</title>
        <authorList>
            <person name="Moriuchi R."/>
            <person name="Dohra H."/>
            <person name="Yamamura H."/>
            <person name="Kodani S."/>
        </authorList>
    </citation>
    <scope>NUCLEOTIDE SEQUENCE [LARGE SCALE GENOMIC DNA]</scope>
    <source>
        <strain evidence="1 2">YSPA8</strain>
    </source>
</reference>
<dbReference type="Proteomes" id="UP001291653">
    <property type="component" value="Unassembled WGS sequence"/>
</dbReference>
<accession>A0ABQ5PBH5</accession>
<keyword evidence="2" id="KW-1185">Reference proteome</keyword>
<protein>
    <submittedName>
        <fullName evidence="1">Uncharacterized protein</fullName>
    </submittedName>
</protein>
<dbReference type="RefSeq" id="WP_323451843.1">
    <property type="nucleotide sequence ID" value="NZ_BSBI01000028.1"/>
</dbReference>
<organism evidence="1 2">
    <name type="scientific">Streptomyces yaizuensis</name>
    <dbReference type="NCBI Taxonomy" id="2989713"/>
    <lineage>
        <taxon>Bacteria</taxon>
        <taxon>Bacillati</taxon>
        <taxon>Actinomycetota</taxon>
        <taxon>Actinomycetes</taxon>
        <taxon>Kitasatosporales</taxon>
        <taxon>Streptomycetaceae</taxon>
        <taxon>Streptomyces</taxon>
    </lineage>
</organism>